<dbReference type="Proteomes" id="UP000623467">
    <property type="component" value="Unassembled WGS sequence"/>
</dbReference>
<proteinExistence type="predicted"/>
<protein>
    <submittedName>
        <fullName evidence="2">Uncharacterized protein</fullName>
    </submittedName>
</protein>
<keyword evidence="3" id="KW-1185">Reference proteome</keyword>
<evidence type="ECO:0000313" key="2">
    <source>
        <dbReference type="EMBL" id="KAF7337307.1"/>
    </source>
</evidence>
<evidence type="ECO:0000313" key="3">
    <source>
        <dbReference type="Proteomes" id="UP000623467"/>
    </source>
</evidence>
<comment type="caution">
    <text evidence="2">The sequence shown here is derived from an EMBL/GenBank/DDBJ whole genome shotgun (WGS) entry which is preliminary data.</text>
</comment>
<evidence type="ECO:0000256" key="1">
    <source>
        <dbReference type="SAM" id="Coils"/>
    </source>
</evidence>
<feature type="coiled-coil region" evidence="1">
    <location>
        <begin position="109"/>
        <end position="150"/>
    </location>
</feature>
<dbReference type="EMBL" id="JACAZH010000034">
    <property type="protein sequence ID" value="KAF7337307.1"/>
    <property type="molecule type" value="Genomic_DNA"/>
</dbReference>
<organism evidence="2 3">
    <name type="scientific">Mycena sanguinolenta</name>
    <dbReference type="NCBI Taxonomy" id="230812"/>
    <lineage>
        <taxon>Eukaryota</taxon>
        <taxon>Fungi</taxon>
        <taxon>Dikarya</taxon>
        <taxon>Basidiomycota</taxon>
        <taxon>Agaricomycotina</taxon>
        <taxon>Agaricomycetes</taxon>
        <taxon>Agaricomycetidae</taxon>
        <taxon>Agaricales</taxon>
        <taxon>Marasmiineae</taxon>
        <taxon>Mycenaceae</taxon>
        <taxon>Mycena</taxon>
    </lineage>
</organism>
<dbReference type="AlphaFoldDB" id="A0A8H6XA89"/>
<gene>
    <name evidence="2" type="ORF">MSAN_02255900</name>
</gene>
<keyword evidence="1" id="KW-0175">Coiled coil</keyword>
<accession>A0A8H6XA89</accession>
<reference evidence="2" key="1">
    <citation type="submission" date="2020-05" db="EMBL/GenBank/DDBJ databases">
        <title>Mycena genomes resolve the evolution of fungal bioluminescence.</title>
        <authorList>
            <person name="Tsai I.J."/>
        </authorList>
    </citation>
    <scope>NUCLEOTIDE SEQUENCE</scope>
    <source>
        <strain evidence="2">160909Yilan</strain>
    </source>
</reference>
<sequence>MVVVGKKQEQITAPAVAGFPRPRHSARKRVATFSSHHFLSSHLWATHRPEWPSTSTSSARPPPVSDDFEIQLVSEPSIFPREAIQPLKPDARSKLSILGERIEMLCFLNRLVEARAKRAEAEARDFKDTIEQMNSKLLAAEETIMELEAGITTENYTFVFGVFDVFAKMSKTPKTTFLKRQASFC</sequence>
<name>A0A8H6XA89_9AGAR</name>